<keyword evidence="2 5" id="KW-0808">Transferase</keyword>
<accession>A0ABU1G331</accession>
<dbReference type="SUPFAM" id="SSF53335">
    <property type="entry name" value="S-adenosyl-L-methionine-dependent methyltransferases"/>
    <property type="match status" value="1"/>
</dbReference>
<dbReference type="PANTHER" id="PTHR43591:SF24">
    <property type="entry name" value="2-METHOXY-6-POLYPRENYL-1,4-BENZOQUINOL METHYLASE, MITOCHONDRIAL"/>
    <property type="match status" value="1"/>
</dbReference>
<evidence type="ECO:0000256" key="4">
    <source>
        <dbReference type="ARBA" id="ARBA00022756"/>
    </source>
</evidence>
<keyword evidence="4 5" id="KW-0093">Biotin biosynthesis</keyword>
<organism evidence="7 8">
    <name type="scientific">Halomonas koreensis</name>
    <dbReference type="NCBI Taxonomy" id="245385"/>
    <lineage>
        <taxon>Bacteria</taxon>
        <taxon>Pseudomonadati</taxon>
        <taxon>Pseudomonadota</taxon>
        <taxon>Gammaproteobacteria</taxon>
        <taxon>Oceanospirillales</taxon>
        <taxon>Halomonadaceae</taxon>
        <taxon>Halomonas</taxon>
    </lineage>
</organism>
<name>A0ABU1G331_9GAMM</name>
<keyword evidence="1 5" id="KW-0489">Methyltransferase</keyword>
<dbReference type="CDD" id="cd02440">
    <property type="entry name" value="AdoMet_MTases"/>
    <property type="match status" value="1"/>
</dbReference>
<evidence type="ECO:0000313" key="7">
    <source>
        <dbReference type="EMBL" id="MDR5867106.1"/>
    </source>
</evidence>
<dbReference type="Pfam" id="PF13649">
    <property type="entry name" value="Methyltransf_25"/>
    <property type="match status" value="1"/>
</dbReference>
<gene>
    <name evidence="5" type="primary">bioC</name>
    <name evidence="7" type="ORF">QC818_09930</name>
</gene>
<dbReference type="Gene3D" id="3.40.50.150">
    <property type="entry name" value="Vaccinia Virus protein VP39"/>
    <property type="match status" value="1"/>
</dbReference>
<keyword evidence="3 5" id="KW-0949">S-adenosyl-L-methionine</keyword>
<evidence type="ECO:0000259" key="6">
    <source>
        <dbReference type="Pfam" id="PF13649"/>
    </source>
</evidence>
<keyword evidence="8" id="KW-1185">Reference proteome</keyword>
<feature type="domain" description="Methyltransferase" evidence="6">
    <location>
        <begin position="56"/>
        <end position="148"/>
    </location>
</feature>
<evidence type="ECO:0000256" key="5">
    <source>
        <dbReference type="HAMAP-Rule" id="MF_00835"/>
    </source>
</evidence>
<dbReference type="InterPro" id="IPR041698">
    <property type="entry name" value="Methyltransf_25"/>
</dbReference>
<comment type="caution">
    <text evidence="7">The sequence shown here is derived from an EMBL/GenBank/DDBJ whole genome shotgun (WGS) entry which is preliminary data.</text>
</comment>
<comment type="function">
    <text evidence="5">Converts the free carboxyl group of a malonyl-thioester to its methyl ester by transfer of a methyl group from S-adenosyl-L-methionine (SAM). It allows to synthesize pimeloyl-ACP via the fatty acid synthetic pathway.</text>
</comment>
<proteinExistence type="inferred from homology"/>
<evidence type="ECO:0000313" key="8">
    <source>
        <dbReference type="Proteomes" id="UP001264519"/>
    </source>
</evidence>
<comment type="similarity">
    <text evidence="5">Belongs to the methyltransferase superfamily.</text>
</comment>
<evidence type="ECO:0000256" key="2">
    <source>
        <dbReference type="ARBA" id="ARBA00022679"/>
    </source>
</evidence>
<dbReference type="HAMAP" id="MF_00835">
    <property type="entry name" value="BioC"/>
    <property type="match status" value="1"/>
</dbReference>
<evidence type="ECO:0000256" key="3">
    <source>
        <dbReference type="ARBA" id="ARBA00022691"/>
    </source>
</evidence>
<evidence type="ECO:0000256" key="1">
    <source>
        <dbReference type="ARBA" id="ARBA00022603"/>
    </source>
</evidence>
<dbReference type="EC" id="2.1.1.197" evidence="5"/>
<dbReference type="Proteomes" id="UP001264519">
    <property type="component" value="Unassembled WGS sequence"/>
</dbReference>
<reference evidence="7 8" key="1">
    <citation type="submission" date="2023-04" db="EMBL/GenBank/DDBJ databases">
        <title>A long-awaited taxogenomic arrangement of the family Halomonadaceae.</title>
        <authorList>
            <person name="De La Haba R."/>
            <person name="Chuvochina M."/>
            <person name="Wittouck S."/>
            <person name="Arahal D.R."/>
            <person name="Sanchez-Porro C."/>
            <person name="Hugenholtz P."/>
            <person name="Ventosa A."/>
        </authorList>
    </citation>
    <scope>NUCLEOTIDE SEQUENCE [LARGE SCALE GENOMIC DNA]</scope>
    <source>
        <strain evidence="7 8">DSM 23530</strain>
    </source>
</reference>
<comment type="pathway">
    <text evidence="5">Cofactor biosynthesis; biotin biosynthesis.</text>
</comment>
<dbReference type="EMBL" id="JARWAK010000007">
    <property type="protein sequence ID" value="MDR5867106.1"/>
    <property type="molecule type" value="Genomic_DNA"/>
</dbReference>
<dbReference type="RefSeq" id="WP_309652699.1">
    <property type="nucleotide sequence ID" value="NZ_JARWAK010000007.1"/>
</dbReference>
<protein>
    <recommendedName>
        <fullName evidence="5">Malonyl-[acyl-carrier protein] O-methyltransferase</fullName>
        <shortName evidence="5">Malonyl-ACP O-methyltransferase</shortName>
        <ecNumber evidence="5">2.1.1.197</ecNumber>
    </recommendedName>
    <alternativeName>
        <fullName evidence="5">Biotin synthesis protein BioC</fullName>
    </alternativeName>
</protein>
<dbReference type="PANTHER" id="PTHR43591">
    <property type="entry name" value="METHYLTRANSFERASE"/>
    <property type="match status" value="1"/>
</dbReference>
<comment type="catalytic activity">
    <reaction evidence="5">
        <text>malonyl-[ACP] + S-adenosyl-L-methionine = malonyl-[ACP] methyl ester + S-adenosyl-L-homocysteine</text>
        <dbReference type="Rhea" id="RHEA:17105"/>
        <dbReference type="Rhea" id="RHEA-COMP:9623"/>
        <dbReference type="Rhea" id="RHEA-COMP:9954"/>
        <dbReference type="ChEBI" id="CHEBI:57856"/>
        <dbReference type="ChEBI" id="CHEBI:59789"/>
        <dbReference type="ChEBI" id="CHEBI:78449"/>
        <dbReference type="ChEBI" id="CHEBI:78845"/>
        <dbReference type="EC" id="2.1.1.197"/>
    </reaction>
</comment>
<dbReference type="InterPro" id="IPR029063">
    <property type="entry name" value="SAM-dependent_MTases_sf"/>
</dbReference>
<sequence>MTALPSAEPSRSDRDWRDRVAHAFSRAAPHYQARARAQQAMGERLLAGLPARAERVLDLGCGPGEMTAELARRYAGGDAVTGLDLAPGMLEEARRRHGTTIRWLCADAEALPLATAGIDLAVSNLAIQWCPDLEAVLGELHRVLRPGGRALINTLGPGTLDEVGRAWARPAGLLGFRDAARHRLAAHRAGFAGVAVESRLERFHYPDLQAVMASIKGVGAQVARPGARLTRTDVARARRRYEALRTPAGLPVSYHLLTLTLER</sequence>
<dbReference type="InterPro" id="IPR011814">
    <property type="entry name" value="BioC"/>
</dbReference>